<protein>
    <submittedName>
        <fullName evidence="2">Uncharacterized protein</fullName>
    </submittedName>
</protein>
<feature type="region of interest" description="Disordered" evidence="1">
    <location>
        <begin position="142"/>
        <end position="163"/>
    </location>
</feature>
<accession>A0A024GEM6</accession>
<proteinExistence type="predicted"/>
<reference evidence="2 3" key="1">
    <citation type="submission" date="2012-05" db="EMBL/GenBank/DDBJ databases">
        <title>Recombination and specialization in a pathogen metapopulation.</title>
        <authorList>
            <person name="Gardiner A."/>
            <person name="Kemen E."/>
            <person name="Schultz-Larsen T."/>
            <person name="MacLean D."/>
            <person name="Van Oosterhout C."/>
            <person name="Jones J.D.G."/>
        </authorList>
    </citation>
    <scope>NUCLEOTIDE SEQUENCE [LARGE SCALE GENOMIC DNA]</scope>
    <source>
        <strain evidence="2 3">Ac Nc2</strain>
    </source>
</reference>
<sequence>MVVSQARASDLQPCGLGGHNHSMHTGGIHAHEKSLWNVLHCHHNSKTQHVHQSNSQHIVLSVREIILVCATMSSAQFLLGSYKETCLVPDTLSYPSRRCHIYDPRHNHTFPLIGQCDPTSSNYTHLSASNIRCTACSDFHHDNTEQENPNRENLSTEQTSTLEHRPASAKVDAHFGLVTALSPVISSKKSIKCILKIYAILSTSSCSQLQSTSLIKDGEKWANSSDVALVSCILIEFFTKVIRNDLIAARKNCKFHPNCKLFDVASRTSSLQGKKENKNE</sequence>
<gene>
    <name evidence="2" type="ORF">BN9_061970</name>
</gene>
<dbReference type="AlphaFoldDB" id="A0A024GEM6"/>
<dbReference type="InParanoid" id="A0A024GEM6"/>
<feature type="compositionally biased region" description="Polar residues" evidence="1">
    <location>
        <begin position="151"/>
        <end position="161"/>
    </location>
</feature>
<evidence type="ECO:0000256" key="1">
    <source>
        <dbReference type="SAM" id="MobiDB-lite"/>
    </source>
</evidence>
<dbReference type="Proteomes" id="UP000053237">
    <property type="component" value="Unassembled WGS sequence"/>
</dbReference>
<evidence type="ECO:0000313" key="2">
    <source>
        <dbReference type="EMBL" id="CCI45324.1"/>
    </source>
</evidence>
<keyword evidence="3" id="KW-1185">Reference proteome</keyword>
<evidence type="ECO:0000313" key="3">
    <source>
        <dbReference type="Proteomes" id="UP000053237"/>
    </source>
</evidence>
<name>A0A024GEM6_9STRA</name>
<dbReference type="EMBL" id="CAIX01000095">
    <property type="protein sequence ID" value="CCI45324.1"/>
    <property type="molecule type" value="Genomic_DNA"/>
</dbReference>
<organism evidence="2 3">
    <name type="scientific">Albugo candida</name>
    <dbReference type="NCBI Taxonomy" id="65357"/>
    <lineage>
        <taxon>Eukaryota</taxon>
        <taxon>Sar</taxon>
        <taxon>Stramenopiles</taxon>
        <taxon>Oomycota</taxon>
        <taxon>Peronosporomycetes</taxon>
        <taxon>Albuginales</taxon>
        <taxon>Albuginaceae</taxon>
        <taxon>Albugo</taxon>
    </lineage>
</organism>
<comment type="caution">
    <text evidence="2">The sequence shown here is derived from an EMBL/GenBank/DDBJ whole genome shotgun (WGS) entry which is preliminary data.</text>
</comment>